<accession>A0A226QR85</accession>
<gene>
    <name evidence="1" type="ORF">B9L23_08310</name>
</gene>
<comment type="caution">
    <text evidence="1">The sequence shown here is derived from an EMBL/GenBank/DDBJ whole genome shotgun (WGS) entry which is preliminary data.</text>
</comment>
<dbReference type="RefSeq" id="WP_089097310.1">
    <property type="nucleotide sequence ID" value="NZ_NDYL01000001.1"/>
</dbReference>
<dbReference type="AlphaFoldDB" id="A0A226QR85"/>
<organism evidence="1 2">
    <name type="scientific">Parageobacillus galactosidasius</name>
    <dbReference type="NCBI Taxonomy" id="883812"/>
    <lineage>
        <taxon>Bacteria</taxon>
        <taxon>Bacillati</taxon>
        <taxon>Bacillota</taxon>
        <taxon>Bacilli</taxon>
        <taxon>Bacillales</taxon>
        <taxon>Anoxybacillaceae</taxon>
        <taxon>Parageobacillus</taxon>
    </lineage>
</organism>
<name>A0A226QR85_9BACL</name>
<sequence length="128" mass="15432">MELIEAYNYLPPDEETAKQNRKQHSPNNPYWVTKEGVKLYPYQMRDSHIVNVIHYLEQKYGEDMRLLVVKYLLKQPLRKNEKLQIELIEENLLIYIKLIEEALNRGLFKGIKFSFETWSWEIEDISLS</sequence>
<dbReference type="EMBL" id="NDYL01000001">
    <property type="protein sequence ID" value="OXB94855.1"/>
    <property type="molecule type" value="Genomic_DNA"/>
</dbReference>
<reference evidence="1 2" key="1">
    <citation type="submission" date="2017-04" db="EMBL/GenBank/DDBJ databases">
        <title>The genome sequence of Parageobacillus galactosidasius DSM 18751.</title>
        <authorList>
            <person name="Ramaloko W.T."/>
            <person name="Koen N."/>
            <person name="Polliack S."/>
            <person name="Aliyu H."/>
            <person name="Lebre P."/>
            <person name="Mohr T."/>
            <person name="Oswald F."/>
            <person name="Zwick M."/>
            <person name="Neumann A."/>
            <person name="Syldatk C."/>
            <person name="Cowan D."/>
            <person name="De Maayer P."/>
        </authorList>
    </citation>
    <scope>NUCLEOTIDE SEQUENCE [LARGE SCALE GENOMIC DNA]</scope>
    <source>
        <strain evidence="1 2">DSM 18751</strain>
    </source>
</reference>
<protein>
    <submittedName>
        <fullName evidence="1">Uncharacterized protein</fullName>
    </submittedName>
</protein>
<proteinExistence type="predicted"/>
<keyword evidence="2" id="KW-1185">Reference proteome</keyword>
<dbReference type="Proteomes" id="UP000198394">
    <property type="component" value="Unassembled WGS sequence"/>
</dbReference>
<evidence type="ECO:0000313" key="1">
    <source>
        <dbReference type="EMBL" id="OXB94855.1"/>
    </source>
</evidence>
<evidence type="ECO:0000313" key="2">
    <source>
        <dbReference type="Proteomes" id="UP000198394"/>
    </source>
</evidence>